<keyword evidence="4 6" id="KW-1133">Transmembrane helix</keyword>
<evidence type="ECO:0000313" key="8">
    <source>
        <dbReference type="EMBL" id="SJZ44495.1"/>
    </source>
</evidence>
<comment type="subcellular location">
    <subcellularLocation>
        <location evidence="1">Cell membrane</location>
        <topology evidence="1">Multi-pass membrane protein</topology>
    </subcellularLocation>
</comment>
<keyword evidence="5 6" id="KW-0472">Membrane</keyword>
<evidence type="ECO:0000256" key="1">
    <source>
        <dbReference type="ARBA" id="ARBA00004651"/>
    </source>
</evidence>
<gene>
    <name evidence="8" type="ORF">SAMN02745118_00871</name>
</gene>
<feature type="transmembrane region" description="Helical" evidence="6">
    <location>
        <begin position="99"/>
        <end position="116"/>
    </location>
</feature>
<feature type="transmembrane region" description="Helical" evidence="6">
    <location>
        <begin position="6"/>
        <end position="23"/>
    </location>
</feature>
<dbReference type="InterPro" id="IPR042094">
    <property type="entry name" value="T2SS_GspF_sf"/>
</dbReference>
<dbReference type="InterPro" id="IPR018076">
    <property type="entry name" value="T2SS_GspF_dom"/>
</dbReference>
<feature type="transmembrane region" description="Helical" evidence="6">
    <location>
        <begin position="297"/>
        <end position="317"/>
    </location>
</feature>
<sequence length="325" mass="36453">MIVIAILIFLTVTAATIAIYRLLTAKQEKLNNRLNKYLETEEYLAQEQITDTKEEDAEEERKSTKLLQNLNQFFSSFSLTARLEDELRKTNLPIKASEFIIFSFGIIFVLGIIGIFIIKDNIITLLLICVGLIIPYLYLRYSQKKRLDKFNDQIADSLTIISNSLKAGYSFFQAIEMVAKEMAPPISEEFTRVLKEVNLGTPAEDALKALTDRIESEDLDLVVTAVLIQRQVGGNLSEILDSISHTIRERIRIRGEINTLTAQGRISGIIVSSLPIGLGILLSIINPEYMLPLFTHPLGKMMLGLAVISQLLGAVLIKKIINIKV</sequence>
<dbReference type="Pfam" id="PF00482">
    <property type="entry name" value="T2SSF"/>
    <property type="match status" value="1"/>
</dbReference>
<dbReference type="Proteomes" id="UP000190625">
    <property type="component" value="Unassembled WGS sequence"/>
</dbReference>
<dbReference type="EMBL" id="FUWM01000006">
    <property type="protein sequence ID" value="SJZ44495.1"/>
    <property type="molecule type" value="Genomic_DNA"/>
</dbReference>
<reference evidence="9" key="1">
    <citation type="submission" date="2017-02" db="EMBL/GenBank/DDBJ databases">
        <authorList>
            <person name="Varghese N."/>
            <person name="Submissions S."/>
        </authorList>
    </citation>
    <scope>NUCLEOTIDE SEQUENCE [LARGE SCALE GENOMIC DNA]</scope>
    <source>
        <strain evidence="9">ATCC BAA-73</strain>
    </source>
</reference>
<evidence type="ECO:0000259" key="7">
    <source>
        <dbReference type="Pfam" id="PF00482"/>
    </source>
</evidence>
<keyword evidence="3 6" id="KW-0812">Transmembrane</keyword>
<evidence type="ECO:0000256" key="4">
    <source>
        <dbReference type="ARBA" id="ARBA00022989"/>
    </source>
</evidence>
<name>A0A1T4KQ09_9FIRM</name>
<protein>
    <submittedName>
        <fullName evidence="8">Tight adherence protein B</fullName>
    </submittedName>
</protein>
<feature type="domain" description="Type II secretion system protein GspF" evidence="7">
    <location>
        <begin position="160"/>
        <end position="281"/>
    </location>
</feature>
<evidence type="ECO:0000313" key="9">
    <source>
        <dbReference type="Proteomes" id="UP000190625"/>
    </source>
</evidence>
<dbReference type="Gene3D" id="1.20.81.30">
    <property type="entry name" value="Type II secretion system (T2SS), domain F"/>
    <property type="match status" value="1"/>
</dbReference>
<keyword evidence="2" id="KW-1003">Cell membrane</keyword>
<feature type="transmembrane region" description="Helical" evidence="6">
    <location>
        <begin position="122"/>
        <end position="139"/>
    </location>
</feature>
<evidence type="ECO:0000256" key="5">
    <source>
        <dbReference type="ARBA" id="ARBA00023136"/>
    </source>
</evidence>
<keyword evidence="9" id="KW-1185">Reference proteome</keyword>
<dbReference type="PANTHER" id="PTHR35007:SF1">
    <property type="entry name" value="PILUS ASSEMBLY PROTEIN"/>
    <property type="match status" value="1"/>
</dbReference>
<dbReference type="GO" id="GO:0005886">
    <property type="term" value="C:plasma membrane"/>
    <property type="evidence" value="ECO:0007669"/>
    <property type="project" value="UniProtKB-SubCell"/>
</dbReference>
<accession>A0A1T4KQ09</accession>
<dbReference type="AlphaFoldDB" id="A0A1T4KQ09"/>
<evidence type="ECO:0000256" key="3">
    <source>
        <dbReference type="ARBA" id="ARBA00022692"/>
    </source>
</evidence>
<evidence type="ECO:0000256" key="6">
    <source>
        <dbReference type="SAM" id="Phobius"/>
    </source>
</evidence>
<feature type="transmembrane region" description="Helical" evidence="6">
    <location>
        <begin position="266"/>
        <end position="285"/>
    </location>
</feature>
<organism evidence="8 9">
    <name type="scientific">Selenihalanaerobacter shriftii</name>
    <dbReference type="NCBI Taxonomy" id="142842"/>
    <lineage>
        <taxon>Bacteria</taxon>
        <taxon>Bacillati</taxon>
        <taxon>Bacillota</taxon>
        <taxon>Clostridia</taxon>
        <taxon>Halanaerobiales</taxon>
        <taxon>Halobacteroidaceae</taxon>
        <taxon>Selenihalanaerobacter</taxon>
    </lineage>
</organism>
<evidence type="ECO:0000256" key="2">
    <source>
        <dbReference type="ARBA" id="ARBA00022475"/>
    </source>
</evidence>
<dbReference type="PANTHER" id="PTHR35007">
    <property type="entry name" value="INTEGRAL MEMBRANE PROTEIN-RELATED"/>
    <property type="match status" value="1"/>
</dbReference>
<proteinExistence type="predicted"/>
<dbReference type="STRING" id="142842.SAMN02745118_00871"/>